<feature type="signal peptide" evidence="1">
    <location>
        <begin position="1"/>
        <end position="19"/>
    </location>
</feature>
<name>A0A345ULP6_9BACT</name>
<feature type="chain" id="PRO_5016847461" evidence="1">
    <location>
        <begin position="20"/>
        <end position="395"/>
    </location>
</feature>
<evidence type="ECO:0000256" key="1">
    <source>
        <dbReference type="SAM" id="SignalP"/>
    </source>
</evidence>
<organism evidence="3 4">
    <name type="scientific">Cyclonatronum proteinivorum</name>
    <dbReference type="NCBI Taxonomy" id="1457365"/>
    <lineage>
        <taxon>Bacteria</taxon>
        <taxon>Pseudomonadati</taxon>
        <taxon>Balneolota</taxon>
        <taxon>Balneolia</taxon>
        <taxon>Balneolales</taxon>
        <taxon>Cyclonatronaceae</taxon>
        <taxon>Cyclonatronum</taxon>
    </lineage>
</organism>
<dbReference type="InterPro" id="IPR026444">
    <property type="entry name" value="Secre_tail"/>
</dbReference>
<accession>A0A345ULP6</accession>
<keyword evidence="1" id="KW-0732">Signal</keyword>
<dbReference type="RefSeq" id="WP_114984594.1">
    <property type="nucleotide sequence ID" value="NZ_CP027806.1"/>
</dbReference>
<proteinExistence type="predicted"/>
<dbReference type="AlphaFoldDB" id="A0A345ULP6"/>
<reference evidence="3 4" key="1">
    <citation type="submission" date="2018-03" db="EMBL/GenBank/DDBJ databases">
        <title>Phenotypic and genomic properties of Cyclonatronum proteinivorum gen. nov., sp. nov., a haloalkaliphilic bacteroidete from soda lakes possessing Na+-translocating rhodopsin.</title>
        <authorList>
            <person name="Toshchakov S.V."/>
            <person name="Korzhenkov A."/>
            <person name="Samarov N.I."/>
            <person name="Kublanov I.V."/>
            <person name="Muntyan M.S."/>
            <person name="Sorokin D.Y."/>
        </authorList>
    </citation>
    <scope>NUCLEOTIDE SEQUENCE [LARGE SCALE GENOMIC DNA]</scope>
    <source>
        <strain evidence="3 4">Omega</strain>
    </source>
</reference>
<evidence type="ECO:0000313" key="4">
    <source>
        <dbReference type="Proteomes" id="UP000254808"/>
    </source>
</evidence>
<sequence>MKHILQSAVLFGFALSLMAADLAEAQFFPHNDSTYAFVATTNAFGRIQTYDGEDGRWDSFDDKVIDRFYQMVGFDSNYVWNPNDDPDLNLIDTVYYAGEDDVMYFRELLMDNSFRANPPFDIEVHTMVRLFKDELYGLVRFGVVRQDERDFKLTALLRAKIFEEWGGETMEWDAGTERLYIFNNNAAIGIQALTTDPVGVVLMDFDEYDSTEPPRDNARDFARWDIMVEEDFPAGSINAGPDGGWAFMNFGDVSNIATGDTAYVWLAFTHGPDLDEVDDRLDAALAKAEDIGIIGDPVSVGPEGPEAPVRIALEQNYPNPFNPTTNIRFDVAEAGQVSLGVYDMLGRQVALLVNENLSAGTHTVSFDATNLSSGVYLYRLQAGGQTLTRSMTLMK</sequence>
<evidence type="ECO:0000313" key="3">
    <source>
        <dbReference type="EMBL" id="AXJ01398.1"/>
    </source>
</evidence>
<dbReference type="NCBIfam" id="TIGR04183">
    <property type="entry name" value="Por_Secre_tail"/>
    <property type="match status" value="1"/>
</dbReference>
<dbReference type="KEGG" id="cprv:CYPRO_2150"/>
<protein>
    <submittedName>
        <fullName evidence="3">Por secretion system C-terminal sorting domain-containing protein</fullName>
    </submittedName>
</protein>
<dbReference type="EMBL" id="CP027806">
    <property type="protein sequence ID" value="AXJ01398.1"/>
    <property type="molecule type" value="Genomic_DNA"/>
</dbReference>
<keyword evidence="4" id="KW-1185">Reference proteome</keyword>
<feature type="domain" description="Secretion system C-terminal sorting" evidence="2">
    <location>
        <begin position="317"/>
        <end position="388"/>
    </location>
</feature>
<dbReference type="Gene3D" id="2.60.40.4070">
    <property type="match status" value="1"/>
</dbReference>
<gene>
    <name evidence="3" type="ORF">CYPRO_2150</name>
</gene>
<dbReference type="Proteomes" id="UP000254808">
    <property type="component" value="Chromosome"/>
</dbReference>
<evidence type="ECO:0000259" key="2">
    <source>
        <dbReference type="Pfam" id="PF18962"/>
    </source>
</evidence>
<dbReference type="OrthoDB" id="9758333at2"/>
<dbReference type="Pfam" id="PF18962">
    <property type="entry name" value="Por_Secre_tail"/>
    <property type="match status" value="1"/>
</dbReference>